<proteinExistence type="predicted"/>
<gene>
    <name evidence="1" type="ORF">K432DRAFT_410968</name>
</gene>
<evidence type="ECO:0000313" key="1">
    <source>
        <dbReference type="EMBL" id="OCK73124.1"/>
    </source>
</evidence>
<name>A0A8E2J886_9PEZI</name>
<dbReference type="OrthoDB" id="435022at2759"/>
<protein>
    <submittedName>
        <fullName evidence="1">Uncharacterized protein</fullName>
    </submittedName>
</protein>
<reference evidence="1 2" key="1">
    <citation type="journal article" date="2016" name="Nat. Commun.">
        <title>Ectomycorrhizal ecology is imprinted in the genome of the dominant symbiotic fungus Cenococcum geophilum.</title>
        <authorList>
            <consortium name="DOE Joint Genome Institute"/>
            <person name="Peter M."/>
            <person name="Kohler A."/>
            <person name="Ohm R.A."/>
            <person name="Kuo A."/>
            <person name="Krutzmann J."/>
            <person name="Morin E."/>
            <person name="Arend M."/>
            <person name="Barry K.W."/>
            <person name="Binder M."/>
            <person name="Choi C."/>
            <person name="Clum A."/>
            <person name="Copeland A."/>
            <person name="Grisel N."/>
            <person name="Haridas S."/>
            <person name="Kipfer T."/>
            <person name="LaButti K."/>
            <person name="Lindquist E."/>
            <person name="Lipzen A."/>
            <person name="Maire R."/>
            <person name="Meier B."/>
            <person name="Mihaltcheva S."/>
            <person name="Molinier V."/>
            <person name="Murat C."/>
            <person name="Poggeler S."/>
            <person name="Quandt C.A."/>
            <person name="Sperisen C."/>
            <person name="Tritt A."/>
            <person name="Tisserant E."/>
            <person name="Crous P.W."/>
            <person name="Henrissat B."/>
            <person name="Nehls U."/>
            <person name="Egli S."/>
            <person name="Spatafora J.W."/>
            <person name="Grigoriev I.V."/>
            <person name="Martin F.M."/>
        </authorList>
    </citation>
    <scope>NUCLEOTIDE SEQUENCE [LARGE SCALE GENOMIC DNA]</scope>
    <source>
        <strain evidence="1 2">CBS 459.81</strain>
    </source>
</reference>
<dbReference type="AlphaFoldDB" id="A0A8E2J886"/>
<dbReference type="EMBL" id="KV745949">
    <property type="protein sequence ID" value="OCK73124.1"/>
    <property type="molecule type" value="Genomic_DNA"/>
</dbReference>
<organism evidence="1 2">
    <name type="scientific">Lepidopterella palustris CBS 459.81</name>
    <dbReference type="NCBI Taxonomy" id="1314670"/>
    <lineage>
        <taxon>Eukaryota</taxon>
        <taxon>Fungi</taxon>
        <taxon>Dikarya</taxon>
        <taxon>Ascomycota</taxon>
        <taxon>Pezizomycotina</taxon>
        <taxon>Dothideomycetes</taxon>
        <taxon>Pleosporomycetidae</taxon>
        <taxon>Mytilinidiales</taxon>
        <taxon>Argynnaceae</taxon>
        <taxon>Lepidopterella</taxon>
    </lineage>
</organism>
<dbReference type="Proteomes" id="UP000250266">
    <property type="component" value="Unassembled WGS sequence"/>
</dbReference>
<keyword evidence="2" id="KW-1185">Reference proteome</keyword>
<accession>A0A8E2J886</accession>
<evidence type="ECO:0000313" key="2">
    <source>
        <dbReference type="Proteomes" id="UP000250266"/>
    </source>
</evidence>
<sequence length="79" mass="8771">MAHQPRLLVHDERTQQQYAIPIENNTIPAVAFKSIKAQVEGSDIRDKVGNGLRLFDPGLVNAAVAKSDATWVELEQTCR</sequence>